<dbReference type="AlphaFoldDB" id="A0A941I2Q0"/>
<dbReference type="Pfam" id="PF07793">
    <property type="entry name" value="DUF1631"/>
    <property type="match status" value="1"/>
</dbReference>
<evidence type="ECO:0000256" key="1">
    <source>
        <dbReference type="SAM" id="MobiDB-lite"/>
    </source>
</evidence>
<keyword evidence="3" id="KW-1185">Reference proteome</keyword>
<proteinExistence type="predicted"/>
<accession>A0A941I2Q0</accession>
<name>A0A941I2Q0_9BURK</name>
<dbReference type="RefSeq" id="WP_212683535.1">
    <property type="nucleotide sequence ID" value="NZ_JAGSPM010000003.1"/>
</dbReference>
<feature type="region of interest" description="Disordered" evidence="1">
    <location>
        <begin position="1"/>
        <end position="24"/>
    </location>
</feature>
<gene>
    <name evidence="2" type="ORF">KDM92_06190</name>
</gene>
<reference evidence="2 3" key="1">
    <citation type="submission" date="2021-04" db="EMBL/GenBank/DDBJ databases">
        <title>novel species isolated from subtropical streams in China.</title>
        <authorList>
            <person name="Lu H."/>
        </authorList>
    </citation>
    <scope>NUCLEOTIDE SEQUENCE [LARGE SCALE GENOMIC DNA]</scope>
    <source>
        <strain evidence="2 3">BYS107W</strain>
    </source>
</reference>
<comment type="caution">
    <text evidence="2">The sequence shown here is derived from an EMBL/GenBank/DDBJ whole genome shotgun (WGS) entry which is preliminary data.</text>
</comment>
<evidence type="ECO:0000313" key="3">
    <source>
        <dbReference type="Proteomes" id="UP000680158"/>
    </source>
</evidence>
<protein>
    <submittedName>
        <fullName evidence="2">DUF1631 family protein</fullName>
    </submittedName>
</protein>
<dbReference type="InterPro" id="IPR012434">
    <property type="entry name" value="DUF1631"/>
</dbReference>
<feature type="compositionally biased region" description="Polar residues" evidence="1">
    <location>
        <begin position="1"/>
        <end position="10"/>
    </location>
</feature>
<dbReference type="Proteomes" id="UP000680158">
    <property type="component" value="Unassembled WGS sequence"/>
</dbReference>
<dbReference type="EMBL" id="JAGSPM010000003">
    <property type="protein sequence ID" value="MBR7746165.1"/>
    <property type="molecule type" value="Genomic_DNA"/>
</dbReference>
<evidence type="ECO:0000313" key="2">
    <source>
        <dbReference type="EMBL" id="MBR7746165.1"/>
    </source>
</evidence>
<sequence length="745" mass="84156">MDSTPISPTVANAAKDATSVGKPATGHLRENKVLESSSASRLLILQSMVPLATNLVSSQLEALSNRLAEQLFKLSDQAVRPEEARISLDAHQLIKRNSTNFYRLVASQINAALSREVSVFNTRKRVKKDQQYLDNTAQTYEEMEGKILLRNASHALEVLNAEPLVMLNTLIGRILNRMPIDVSQNPFRPEIFVKAVHQAWMELDPNPASHLLILRLLQPAVFLQLHPILDEINQALMARGIRPDGDDLADASTGNSVYLPVQKSFNMDPYLQDKLKRVFSGQIELPYTDPDHGLSSLAMVSDTLTNQLDHDAEEDHADKASIDQQFFEDLREMQIRYAETESNTTQLRSRLHKVLHSPSAQKLSLLERNTIELLARMFDYIFADPSLGSDMKNMIAQLQIPIVRVVLFDRDFFFRESHPARTLLDMLGSSGILLDQESSNPDPLLGVIGDVIERVQSEFDEHIDLFSDVVSDLESYLKEEESKAQMAISQPVQTALSAEKMRIAREFAEHDVAIRVETGEVAGFLEVFLEEQWIRILTIAHSVKEEKPHALENALKTMDDLIWSLKPKNSPEERKELIAKLPAMLTLLNAWLNAIRWDEPDRVLFFSKLAERHAAMARAPLELSPRRQLEIAVNIAQRASNRRLERFVHDKNVQEEDEASKEVAALERGMWLAFSEDAEQVTRYKLAWISPKRGSFIFANRQGDQAFSITNTDLEAKYRAGTVSTILANSLVDRALSHALRDLAV</sequence>
<organism evidence="2 3">
    <name type="scientific">Undibacterium baiyunense</name>
    <dbReference type="NCBI Taxonomy" id="2828731"/>
    <lineage>
        <taxon>Bacteria</taxon>
        <taxon>Pseudomonadati</taxon>
        <taxon>Pseudomonadota</taxon>
        <taxon>Betaproteobacteria</taxon>
        <taxon>Burkholderiales</taxon>
        <taxon>Oxalobacteraceae</taxon>
        <taxon>Undibacterium</taxon>
    </lineage>
</organism>